<dbReference type="AlphaFoldDB" id="A0A023BZ74"/>
<proteinExistence type="predicted"/>
<evidence type="ECO:0000313" key="1">
    <source>
        <dbReference type="EMBL" id="EZH75361.1"/>
    </source>
</evidence>
<dbReference type="RefSeq" id="WP_034237802.1">
    <property type="nucleotide sequence ID" value="NZ_AQRA01000001.1"/>
</dbReference>
<dbReference type="STRING" id="1317122.ATO12_00875"/>
<organism evidence="1 2">
    <name type="scientific">Aquimarina atlantica</name>
    <dbReference type="NCBI Taxonomy" id="1317122"/>
    <lineage>
        <taxon>Bacteria</taxon>
        <taxon>Pseudomonadati</taxon>
        <taxon>Bacteroidota</taxon>
        <taxon>Flavobacteriia</taxon>
        <taxon>Flavobacteriales</taxon>
        <taxon>Flavobacteriaceae</taxon>
        <taxon>Aquimarina</taxon>
    </lineage>
</organism>
<accession>A0A023BZ74</accession>
<dbReference type="eggNOG" id="ENOG502ZGK0">
    <property type="taxonomic scope" value="Bacteria"/>
</dbReference>
<reference evidence="1 2" key="1">
    <citation type="submission" date="2014-04" db="EMBL/GenBank/DDBJ databases">
        <title>Aquimarina sp. 22II-S11-z7 Genome Sequencing.</title>
        <authorList>
            <person name="Lai Q."/>
        </authorList>
    </citation>
    <scope>NUCLEOTIDE SEQUENCE [LARGE SCALE GENOMIC DNA]</scope>
    <source>
        <strain evidence="1 2">22II-S11-z7</strain>
    </source>
</reference>
<keyword evidence="2" id="KW-1185">Reference proteome</keyword>
<dbReference type="OrthoDB" id="1163141at2"/>
<name>A0A023BZ74_9FLAO</name>
<evidence type="ECO:0000313" key="2">
    <source>
        <dbReference type="Proteomes" id="UP000023541"/>
    </source>
</evidence>
<sequence length="93" mass="11578">MDDRLELFLSELKERCSENNSNEFEYFWEMWGVLWMPWFIEINGESMYFTTNDISQNDLDQLHKDGFIELLKIYDQNEMKDEFDRKRYRLIET</sequence>
<dbReference type="EMBL" id="AQRA01000001">
    <property type="protein sequence ID" value="EZH75361.1"/>
    <property type="molecule type" value="Genomic_DNA"/>
</dbReference>
<dbReference type="Proteomes" id="UP000023541">
    <property type="component" value="Unassembled WGS sequence"/>
</dbReference>
<comment type="caution">
    <text evidence="1">The sequence shown here is derived from an EMBL/GenBank/DDBJ whole genome shotgun (WGS) entry which is preliminary data.</text>
</comment>
<gene>
    <name evidence="1" type="ORF">ATO12_00875</name>
</gene>
<protein>
    <submittedName>
        <fullName evidence="1">Uncharacterized protein</fullName>
    </submittedName>
</protein>